<feature type="region of interest" description="Disordered" evidence="1">
    <location>
        <begin position="95"/>
        <end position="140"/>
    </location>
</feature>
<feature type="compositionally biased region" description="Basic and acidic residues" evidence="1">
    <location>
        <begin position="115"/>
        <end position="126"/>
    </location>
</feature>
<evidence type="ECO:0000313" key="3">
    <source>
        <dbReference type="Proteomes" id="UP000824890"/>
    </source>
</evidence>
<comment type="caution">
    <text evidence="2">The sequence shown here is derived from an EMBL/GenBank/DDBJ whole genome shotgun (WGS) entry which is preliminary data.</text>
</comment>
<gene>
    <name evidence="2" type="ORF">HID58_093143</name>
</gene>
<feature type="compositionally biased region" description="Polar residues" evidence="1">
    <location>
        <begin position="103"/>
        <end position="113"/>
    </location>
</feature>
<dbReference type="EMBL" id="JAGKQM010000757">
    <property type="protein sequence ID" value="KAH0853531.1"/>
    <property type="molecule type" value="Genomic_DNA"/>
</dbReference>
<accession>A0ABQ7XCC9</accession>
<name>A0ABQ7XCC9_BRANA</name>
<protein>
    <submittedName>
        <fullName evidence="2">Uncharacterized protein</fullName>
    </submittedName>
</protein>
<organism evidence="2 3">
    <name type="scientific">Brassica napus</name>
    <name type="common">Rape</name>
    <dbReference type="NCBI Taxonomy" id="3708"/>
    <lineage>
        <taxon>Eukaryota</taxon>
        <taxon>Viridiplantae</taxon>
        <taxon>Streptophyta</taxon>
        <taxon>Embryophyta</taxon>
        <taxon>Tracheophyta</taxon>
        <taxon>Spermatophyta</taxon>
        <taxon>Magnoliopsida</taxon>
        <taxon>eudicotyledons</taxon>
        <taxon>Gunneridae</taxon>
        <taxon>Pentapetalae</taxon>
        <taxon>rosids</taxon>
        <taxon>malvids</taxon>
        <taxon>Brassicales</taxon>
        <taxon>Brassicaceae</taxon>
        <taxon>Brassiceae</taxon>
        <taxon>Brassica</taxon>
    </lineage>
</organism>
<dbReference type="Proteomes" id="UP000824890">
    <property type="component" value="Unassembled WGS sequence"/>
</dbReference>
<proteinExistence type="predicted"/>
<evidence type="ECO:0000256" key="1">
    <source>
        <dbReference type="SAM" id="MobiDB-lite"/>
    </source>
</evidence>
<reference evidence="2 3" key="1">
    <citation type="submission" date="2021-05" db="EMBL/GenBank/DDBJ databases">
        <title>Genome Assembly of Synthetic Allotetraploid Brassica napus Reveals Homoeologous Exchanges between Subgenomes.</title>
        <authorList>
            <person name="Davis J.T."/>
        </authorList>
    </citation>
    <scope>NUCLEOTIDE SEQUENCE [LARGE SCALE GENOMIC DNA]</scope>
    <source>
        <strain evidence="3">cv. Da-Ae</strain>
        <tissue evidence="2">Seedling</tissue>
    </source>
</reference>
<sequence length="140" mass="15300">MRSSEPNLLSFQVPLNWLLTTTTKCHVLWSLTGRSARKMQTFWLLRRLMRGDEGPELPNCIELLSGKESFFTISAVTEISSLALSQRWSSSSSQAPVVDVQAGQATSSASNTVDAAKRAMGVDEAKLPSFEDEPNSPNAP</sequence>
<keyword evidence="3" id="KW-1185">Reference proteome</keyword>
<evidence type="ECO:0000313" key="2">
    <source>
        <dbReference type="EMBL" id="KAH0853531.1"/>
    </source>
</evidence>